<name>A0A1F6BSV4_9BACT</name>
<comment type="caution">
    <text evidence="2">The sequence shown here is derived from an EMBL/GenBank/DDBJ whole genome shotgun (WGS) entry which is preliminary data.</text>
</comment>
<gene>
    <name evidence="2" type="ORF">A2118_00215</name>
</gene>
<evidence type="ECO:0000313" key="2">
    <source>
        <dbReference type="EMBL" id="OGG39832.1"/>
    </source>
</evidence>
<protein>
    <recommendedName>
        <fullName evidence="1">DUF6884 domain-containing protein</fullName>
    </recommendedName>
</protein>
<sequence length="137" mass="15786">MRRIVLISCVSTKLGKPAKARDLYISPLFRFNLAYAESLKPDMVFILSAKYGLVPLNRKIAPYNETLNTKRNAAKKIWANKVLHQLKAKTDLKLDEFILLAGERYRRFLLPHLARVRIPLKGLGLGRQLQFLKRTLV</sequence>
<accession>A0A1F6BSV4</accession>
<dbReference type="Pfam" id="PF21818">
    <property type="entry name" value="DUF6884"/>
    <property type="match status" value="1"/>
</dbReference>
<evidence type="ECO:0000313" key="3">
    <source>
        <dbReference type="Proteomes" id="UP000179014"/>
    </source>
</evidence>
<feature type="domain" description="DUF6884" evidence="1">
    <location>
        <begin position="4"/>
        <end position="134"/>
    </location>
</feature>
<reference evidence="2 3" key="1">
    <citation type="journal article" date="2016" name="Nat. Commun.">
        <title>Thousands of microbial genomes shed light on interconnected biogeochemical processes in an aquifer system.</title>
        <authorList>
            <person name="Anantharaman K."/>
            <person name="Brown C.T."/>
            <person name="Hug L.A."/>
            <person name="Sharon I."/>
            <person name="Castelle C.J."/>
            <person name="Probst A.J."/>
            <person name="Thomas B.C."/>
            <person name="Singh A."/>
            <person name="Wilkins M.J."/>
            <person name="Karaoz U."/>
            <person name="Brodie E.L."/>
            <person name="Williams K.H."/>
            <person name="Hubbard S.S."/>
            <person name="Banfield J.F."/>
        </authorList>
    </citation>
    <scope>NUCLEOTIDE SEQUENCE [LARGE SCALE GENOMIC DNA]</scope>
</reference>
<proteinExistence type="predicted"/>
<dbReference type="EMBL" id="MFKN01000040">
    <property type="protein sequence ID" value="OGG39832.1"/>
    <property type="molecule type" value="Genomic_DNA"/>
</dbReference>
<dbReference type="AlphaFoldDB" id="A0A1F6BSV4"/>
<evidence type="ECO:0000259" key="1">
    <source>
        <dbReference type="Pfam" id="PF21818"/>
    </source>
</evidence>
<dbReference type="Proteomes" id="UP000179014">
    <property type="component" value="Unassembled WGS sequence"/>
</dbReference>
<dbReference type="InterPro" id="IPR049251">
    <property type="entry name" value="DUF6884"/>
</dbReference>
<organism evidence="2 3">
    <name type="scientific">Candidatus Kaiserbacteria bacterium GWA2_50_9</name>
    <dbReference type="NCBI Taxonomy" id="1798474"/>
    <lineage>
        <taxon>Bacteria</taxon>
        <taxon>Candidatus Kaiseribacteriota</taxon>
    </lineage>
</organism>
<dbReference type="STRING" id="1798474.A2118_00215"/>